<sequence>LSNSDNETHSHLLPNDNQISNTDHQSKAQRQLDEEDIPPADMKLNEIPVQNDNNNKNNDDDRLTIGLKSNSADNFSSTKHETSFENHSIQDESTIDQTETSSTESKSSSDENNSSIEYEK</sequence>
<feature type="compositionally biased region" description="Polar residues" evidence="1">
    <location>
        <begin position="67"/>
        <end position="77"/>
    </location>
</feature>
<name>A0A821NQJ6_9BILA</name>
<dbReference type="AlphaFoldDB" id="A0A821NQJ6"/>
<evidence type="ECO:0000313" key="3">
    <source>
        <dbReference type="Proteomes" id="UP000663838"/>
    </source>
</evidence>
<protein>
    <submittedName>
        <fullName evidence="2">Uncharacterized protein</fullName>
    </submittedName>
</protein>
<feature type="compositionally biased region" description="Basic and acidic residues" evidence="1">
    <location>
        <begin position="1"/>
        <end position="10"/>
    </location>
</feature>
<evidence type="ECO:0000256" key="1">
    <source>
        <dbReference type="SAM" id="MobiDB-lite"/>
    </source>
</evidence>
<accession>A0A821NQJ6</accession>
<feature type="compositionally biased region" description="Basic and acidic residues" evidence="1">
    <location>
        <begin position="78"/>
        <end position="90"/>
    </location>
</feature>
<comment type="caution">
    <text evidence="2">The sequence shown here is derived from an EMBL/GenBank/DDBJ whole genome shotgun (WGS) entry which is preliminary data.</text>
</comment>
<evidence type="ECO:0000313" key="2">
    <source>
        <dbReference type="EMBL" id="CAF4792839.1"/>
    </source>
</evidence>
<gene>
    <name evidence="2" type="ORF">TOA249_LOCUS22854</name>
</gene>
<dbReference type="EMBL" id="CAJOBS010002126">
    <property type="protein sequence ID" value="CAF4792839.1"/>
    <property type="molecule type" value="Genomic_DNA"/>
</dbReference>
<proteinExistence type="predicted"/>
<organism evidence="2 3">
    <name type="scientific">Rotaria socialis</name>
    <dbReference type="NCBI Taxonomy" id="392032"/>
    <lineage>
        <taxon>Eukaryota</taxon>
        <taxon>Metazoa</taxon>
        <taxon>Spiralia</taxon>
        <taxon>Gnathifera</taxon>
        <taxon>Rotifera</taxon>
        <taxon>Eurotatoria</taxon>
        <taxon>Bdelloidea</taxon>
        <taxon>Philodinida</taxon>
        <taxon>Philodinidae</taxon>
        <taxon>Rotaria</taxon>
    </lineage>
</organism>
<feature type="region of interest" description="Disordered" evidence="1">
    <location>
        <begin position="1"/>
        <end position="120"/>
    </location>
</feature>
<reference evidence="2" key="1">
    <citation type="submission" date="2021-02" db="EMBL/GenBank/DDBJ databases">
        <authorList>
            <person name="Nowell W R."/>
        </authorList>
    </citation>
    <scope>NUCLEOTIDE SEQUENCE</scope>
</reference>
<feature type="non-terminal residue" evidence="2">
    <location>
        <position position="1"/>
    </location>
</feature>
<feature type="compositionally biased region" description="Low complexity" evidence="1">
    <location>
        <begin position="98"/>
        <end position="120"/>
    </location>
</feature>
<dbReference type="Proteomes" id="UP000663838">
    <property type="component" value="Unassembled WGS sequence"/>
</dbReference>